<dbReference type="OMA" id="FRHPLYS"/>
<dbReference type="PANTHER" id="PTHR34205:SF2">
    <property type="entry name" value="DUF962 DOMAIN-CONTAINING PROTEIN"/>
    <property type="match status" value="1"/>
</dbReference>
<evidence type="ECO:0008006" key="5">
    <source>
        <dbReference type="Google" id="ProtNLM"/>
    </source>
</evidence>
<reference evidence="3 4" key="1">
    <citation type="journal article" date="2011" name="Science">
        <title>The Selaginella genome identifies genetic changes associated with the evolution of vascular plants.</title>
        <authorList>
            <person name="Banks J.A."/>
            <person name="Nishiyama T."/>
            <person name="Hasebe M."/>
            <person name="Bowman J.L."/>
            <person name="Gribskov M."/>
            <person name="dePamphilis C."/>
            <person name="Albert V.A."/>
            <person name="Aono N."/>
            <person name="Aoyama T."/>
            <person name="Ambrose B.A."/>
            <person name="Ashton N.W."/>
            <person name="Axtell M.J."/>
            <person name="Barker E."/>
            <person name="Barker M.S."/>
            <person name="Bennetzen J.L."/>
            <person name="Bonawitz N.D."/>
            <person name="Chapple C."/>
            <person name="Cheng C."/>
            <person name="Correa L.G."/>
            <person name="Dacre M."/>
            <person name="DeBarry J."/>
            <person name="Dreyer I."/>
            <person name="Elias M."/>
            <person name="Engstrom E.M."/>
            <person name="Estelle M."/>
            <person name="Feng L."/>
            <person name="Finet C."/>
            <person name="Floyd S.K."/>
            <person name="Frommer W.B."/>
            <person name="Fujita T."/>
            <person name="Gramzow L."/>
            <person name="Gutensohn M."/>
            <person name="Harholt J."/>
            <person name="Hattori M."/>
            <person name="Heyl A."/>
            <person name="Hirai T."/>
            <person name="Hiwatashi Y."/>
            <person name="Ishikawa M."/>
            <person name="Iwata M."/>
            <person name="Karol K.G."/>
            <person name="Koehler B."/>
            <person name="Kolukisaoglu U."/>
            <person name="Kubo M."/>
            <person name="Kurata T."/>
            <person name="Lalonde S."/>
            <person name="Li K."/>
            <person name="Li Y."/>
            <person name="Litt A."/>
            <person name="Lyons E."/>
            <person name="Manning G."/>
            <person name="Maruyama T."/>
            <person name="Michael T.P."/>
            <person name="Mikami K."/>
            <person name="Miyazaki S."/>
            <person name="Morinaga S."/>
            <person name="Murata T."/>
            <person name="Mueller-Roeber B."/>
            <person name="Nelson D.R."/>
            <person name="Obara M."/>
            <person name="Oguri Y."/>
            <person name="Olmstead R.G."/>
            <person name="Onodera N."/>
            <person name="Petersen B.L."/>
            <person name="Pils B."/>
            <person name="Prigge M."/>
            <person name="Rensing S.A."/>
            <person name="Riano-Pachon D.M."/>
            <person name="Roberts A.W."/>
            <person name="Sato Y."/>
            <person name="Scheller H.V."/>
            <person name="Schulz B."/>
            <person name="Schulz C."/>
            <person name="Shakirov E.V."/>
            <person name="Shibagaki N."/>
            <person name="Shinohara N."/>
            <person name="Shippen D.E."/>
            <person name="Soerensen I."/>
            <person name="Sotooka R."/>
            <person name="Sugimoto N."/>
            <person name="Sugita M."/>
            <person name="Sumikawa N."/>
            <person name="Tanurdzic M."/>
            <person name="Theissen G."/>
            <person name="Ulvskov P."/>
            <person name="Wakazuki S."/>
            <person name="Weng J.K."/>
            <person name="Willats W.W."/>
            <person name="Wipf D."/>
            <person name="Wolf P.G."/>
            <person name="Yang L."/>
            <person name="Zimmer A.D."/>
            <person name="Zhu Q."/>
            <person name="Mitros T."/>
            <person name="Hellsten U."/>
            <person name="Loque D."/>
            <person name="Otillar R."/>
            <person name="Salamov A."/>
            <person name="Schmutz J."/>
            <person name="Shapiro H."/>
            <person name="Lindquist E."/>
            <person name="Lucas S."/>
            <person name="Rokhsar D."/>
            <person name="Grigoriev I.V."/>
        </authorList>
    </citation>
    <scope>NUCLEOTIDE SEQUENCE [LARGE SCALE GENOMIC DNA]</scope>
</reference>
<name>D8RFL2_SELML</name>
<evidence type="ECO:0000313" key="4">
    <source>
        <dbReference type="Proteomes" id="UP000001514"/>
    </source>
</evidence>
<keyword evidence="1" id="KW-1133">Transmembrane helix</keyword>
<dbReference type="InterPro" id="IPR009305">
    <property type="entry name" value="Mpo1-like"/>
</dbReference>
<gene>
    <name evidence="2" type="ORF">SELMODRAFT_136858</name>
    <name evidence="3" type="ORF">SELMODRAFT_93003</name>
</gene>
<dbReference type="InParanoid" id="D8RFL2"/>
<protein>
    <recommendedName>
        <fullName evidence="5">DUF962 domain-containing protein</fullName>
    </recommendedName>
</protein>
<keyword evidence="4" id="KW-1185">Reference proteome</keyword>
<evidence type="ECO:0000313" key="2">
    <source>
        <dbReference type="EMBL" id="EFJ05636.1"/>
    </source>
</evidence>
<dbReference type="OrthoDB" id="5511466at2759"/>
<sequence>MHFRSFEEFWPFYMNQHSKPTTRRLHFLGTSCATILLVGALLIKWWLFFLVPVVGYGMAWYSHFFVEGNTPATFGHPLWSFMCDCKMFGLMLTGNMDKEIKRLGKRPISQVF</sequence>
<dbReference type="Gramene" id="EFJ29141">
    <property type="protein sequence ID" value="EFJ29141"/>
    <property type="gene ID" value="SELMODRAFT_93003"/>
</dbReference>
<dbReference type="Proteomes" id="UP000001514">
    <property type="component" value="Unassembled WGS sequence"/>
</dbReference>
<dbReference type="HOGENOM" id="CLU_140388_1_1_1"/>
<evidence type="ECO:0000313" key="3">
    <source>
        <dbReference type="EMBL" id="EFJ29141.1"/>
    </source>
</evidence>
<accession>D8RFL2</accession>
<dbReference type="EMBL" id="GL377578">
    <property type="protein sequence ID" value="EFJ29141.1"/>
    <property type="molecule type" value="Genomic_DNA"/>
</dbReference>
<feature type="transmembrane region" description="Helical" evidence="1">
    <location>
        <begin position="25"/>
        <end position="58"/>
    </location>
</feature>
<dbReference type="PANTHER" id="PTHR34205">
    <property type="entry name" value="TRANSMEMBRANE PROTEIN"/>
    <property type="match status" value="1"/>
</dbReference>
<dbReference type="KEGG" id="smo:SELMODRAFT_93003"/>
<keyword evidence="1" id="KW-0472">Membrane</keyword>
<dbReference type="Pfam" id="PF06127">
    <property type="entry name" value="Mpo1-like"/>
    <property type="match status" value="1"/>
</dbReference>
<evidence type="ECO:0000256" key="1">
    <source>
        <dbReference type="SAM" id="Phobius"/>
    </source>
</evidence>
<dbReference type="KEGG" id="smo:SELMODRAFT_136858"/>
<organism evidence="4">
    <name type="scientific">Selaginella moellendorffii</name>
    <name type="common">Spikemoss</name>
    <dbReference type="NCBI Taxonomy" id="88036"/>
    <lineage>
        <taxon>Eukaryota</taxon>
        <taxon>Viridiplantae</taxon>
        <taxon>Streptophyta</taxon>
        <taxon>Embryophyta</taxon>
        <taxon>Tracheophyta</taxon>
        <taxon>Lycopodiopsida</taxon>
        <taxon>Selaginellales</taxon>
        <taxon>Selaginellaceae</taxon>
        <taxon>Selaginella</taxon>
    </lineage>
</organism>
<dbReference type="Gramene" id="EFJ05636">
    <property type="protein sequence ID" value="EFJ05636"/>
    <property type="gene ID" value="SELMODRAFT_136858"/>
</dbReference>
<keyword evidence="1" id="KW-0812">Transmembrane</keyword>
<proteinExistence type="predicted"/>
<dbReference type="AlphaFoldDB" id="D8RFL2"/>
<dbReference type="EMBL" id="GL377717">
    <property type="protein sequence ID" value="EFJ05636.1"/>
    <property type="molecule type" value="Genomic_DNA"/>
</dbReference>
<dbReference type="eggNOG" id="ENOG502S1IP">
    <property type="taxonomic scope" value="Eukaryota"/>
</dbReference>